<dbReference type="InterPro" id="IPR038425">
    <property type="entry name" value="GAT_sf"/>
</dbReference>
<dbReference type="Gene3D" id="1.20.58.160">
    <property type="match status" value="1"/>
</dbReference>
<evidence type="ECO:0000256" key="2">
    <source>
        <dbReference type="ARBA" id="ARBA00022448"/>
    </source>
</evidence>
<keyword evidence="3" id="KW-0653">Protein transport</keyword>
<dbReference type="SUPFAM" id="SSF48464">
    <property type="entry name" value="ENTH/VHS domain"/>
    <property type="match status" value="1"/>
</dbReference>
<reference evidence="9" key="1">
    <citation type="submission" date="2022-07" db="EMBL/GenBank/DDBJ databases">
        <title>Phylogenomic reconstructions and comparative analyses of Kickxellomycotina fungi.</title>
        <authorList>
            <person name="Reynolds N.K."/>
            <person name="Stajich J.E."/>
            <person name="Barry K."/>
            <person name="Grigoriev I.V."/>
            <person name="Crous P."/>
            <person name="Smith M.E."/>
        </authorList>
    </citation>
    <scope>NUCLEOTIDE SEQUENCE</scope>
    <source>
        <strain evidence="9">NRRL 3115</strain>
    </source>
</reference>
<dbReference type="InterPro" id="IPR002014">
    <property type="entry name" value="VHS_dom"/>
</dbReference>
<accession>A0A9W8KWN1</accession>
<dbReference type="GO" id="GO:0043328">
    <property type="term" value="P:protein transport to vacuole involved in ubiquitin-dependent protein catabolic process via the multivesicular body sorting pathway"/>
    <property type="evidence" value="ECO:0007669"/>
    <property type="project" value="TreeGrafter"/>
</dbReference>
<dbReference type="Proteomes" id="UP001151518">
    <property type="component" value="Unassembled WGS sequence"/>
</dbReference>
<proteinExistence type="predicted"/>
<evidence type="ECO:0000259" key="7">
    <source>
        <dbReference type="PROSITE" id="PS50179"/>
    </source>
</evidence>
<dbReference type="InterPro" id="IPR004152">
    <property type="entry name" value="GAT_dom"/>
</dbReference>
<dbReference type="PROSITE" id="PS50179">
    <property type="entry name" value="VHS"/>
    <property type="match status" value="1"/>
</dbReference>
<dbReference type="GO" id="GO:0006895">
    <property type="term" value="P:Golgi to endosome transport"/>
    <property type="evidence" value="ECO:0007669"/>
    <property type="project" value="TreeGrafter"/>
</dbReference>
<evidence type="ECO:0000259" key="8">
    <source>
        <dbReference type="PROSITE" id="PS50909"/>
    </source>
</evidence>
<comment type="subcellular location">
    <subcellularLocation>
        <location evidence="1">Golgi apparatus</location>
        <location evidence="1">trans-Golgi network</location>
    </subcellularLocation>
</comment>
<feature type="compositionally biased region" description="Polar residues" evidence="6">
    <location>
        <begin position="381"/>
        <end position="390"/>
    </location>
</feature>
<dbReference type="PROSITE" id="PS50909">
    <property type="entry name" value="GAT"/>
    <property type="match status" value="1"/>
</dbReference>
<dbReference type="SMART" id="SM00288">
    <property type="entry name" value="VHS"/>
    <property type="match status" value="1"/>
</dbReference>
<dbReference type="GO" id="GO:0006896">
    <property type="term" value="P:Golgi to vacuole transport"/>
    <property type="evidence" value="ECO:0007669"/>
    <property type="project" value="UniProtKB-ARBA"/>
</dbReference>
<dbReference type="PANTHER" id="PTHR47180:SF1">
    <property type="entry name" value="ADP-RIBOSYLATION FACTOR-BINDING PROTEIN GGA1-RELATED"/>
    <property type="match status" value="1"/>
</dbReference>
<dbReference type="SUPFAM" id="SSF89009">
    <property type="entry name" value="GAT-like domain"/>
    <property type="match status" value="1"/>
</dbReference>
<feature type="domain" description="VHS" evidence="7">
    <location>
        <begin position="26"/>
        <end position="162"/>
    </location>
</feature>
<comment type="function">
    <text evidence="5">May play a role in the regulation of membrane traffic through the trans-Golgi network.</text>
</comment>
<dbReference type="Pfam" id="PF00790">
    <property type="entry name" value="VHS"/>
    <property type="match status" value="1"/>
</dbReference>
<dbReference type="EMBL" id="JANBTW010000059">
    <property type="protein sequence ID" value="KAJ2674196.1"/>
    <property type="molecule type" value="Genomic_DNA"/>
</dbReference>
<dbReference type="PANTHER" id="PTHR47180">
    <property type="entry name" value="ADP-RIBOSYLATION FACTOR-BINDING PROTEIN GGA1-RELATED"/>
    <property type="match status" value="1"/>
</dbReference>
<comment type="caution">
    <text evidence="9">The sequence shown here is derived from an EMBL/GenBank/DDBJ whole genome shotgun (WGS) entry which is preliminary data.</text>
</comment>
<evidence type="ECO:0000313" key="10">
    <source>
        <dbReference type="Proteomes" id="UP001151518"/>
    </source>
</evidence>
<feature type="region of interest" description="Disordered" evidence="6">
    <location>
        <begin position="427"/>
        <end position="457"/>
    </location>
</feature>
<evidence type="ECO:0000256" key="4">
    <source>
        <dbReference type="ARBA" id="ARBA00023034"/>
    </source>
</evidence>
<evidence type="ECO:0000256" key="5">
    <source>
        <dbReference type="ARBA" id="ARBA00053552"/>
    </source>
</evidence>
<evidence type="ECO:0000256" key="3">
    <source>
        <dbReference type="ARBA" id="ARBA00022927"/>
    </source>
</evidence>
<feature type="compositionally biased region" description="Low complexity" evidence="6">
    <location>
        <begin position="371"/>
        <end position="380"/>
    </location>
</feature>
<dbReference type="OrthoDB" id="2018246at2759"/>
<sequence length="540" mass="59654">MSFNLQSALDDMFKQPSRLQTMIDRAMATQRDDPDLALNLDICELVNTKKGNNPHDAVFGLLPYINGKSRIQALLALTLLDNLVKNCGHSVHYQIASREFLNDLFRRFPEYQPAMPNPVHHRILEMLQEWRTTLCRHSRYRDDLHRINDMYSLLRRKGWRFPDIETENAAVMLGPKDALKSRDELEKEDLEAMQAKLQELLRRATPRDLREANKLMKIITGYEQSSRKPDYDKEWDEELQGVEHKVTLLAEIIRNATPGNKLDDTARELLSKCTSAQLRLQKLITEQEAAGSNDDESNATESTEMARLIHLNDLIVEVVQAFKDVEQGKTPEIRGSLANYDAVGAAASQQSSNGSNNDNELIVWDDEGEGNTNNNANNQNSQLAEQSTPLSPLDDLVGLDFKESAFTSSPSMSAGSNSVAVPQTLNTPGLSVPLSGTARTTSSTSLHAKPMSNPSLPANLQQARIGKASSKEKDVFDFSDLLSAAKSASRVSASPVLSTSPGPQTVSGSTGFASTSQSRLDSSPEPPKSKDTSNSLIDFL</sequence>
<dbReference type="GO" id="GO:0005802">
    <property type="term" value="C:trans-Golgi network"/>
    <property type="evidence" value="ECO:0007669"/>
    <property type="project" value="TreeGrafter"/>
</dbReference>
<feature type="compositionally biased region" description="Low complexity" evidence="6">
    <location>
        <begin position="347"/>
        <end position="359"/>
    </location>
</feature>
<dbReference type="InterPro" id="IPR052653">
    <property type="entry name" value="ARF-binding"/>
</dbReference>
<feature type="region of interest" description="Disordered" evidence="6">
    <location>
        <begin position="488"/>
        <end position="540"/>
    </location>
</feature>
<dbReference type="AlphaFoldDB" id="A0A9W8KWN1"/>
<dbReference type="GO" id="GO:0005829">
    <property type="term" value="C:cytosol"/>
    <property type="evidence" value="ECO:0007669"/>
    <property type="project" value="GOC"/>
</dbReference>
<name>A0A9W8KWN1_9FUNG</name>
<keyword evidence="2" id="KW-0813">Transport</keyword>
<feature type="compositionally biased region" description="Polar residues" evidence="6">
    <location>
        <begin position="495"/>
        <end position="521"/>
    </location>
</feature>
<dbReference type="Pfam" id="PF03127">
    <property type="entry name" value="GAT"/>
    <property type="match status" value="1"/>
</dbReference>
<dbReference type="InterPro" id="IPR008942">
    <property type="entry name" value="ENTH_VHS"/>
</dbReference>
<evidence type="ECO:0000256" key="1">
    <source>
        <dbReference type="ARBA" id="ARBA00004601"/>
    </source>
</evidence>
<dbReference type="Gene3D" id="1.20.5.170">
    <property type="match status" value="1"/>
</dbReference>
<keyword evidence="4" id="KW-0333">Golgi apparatus</keyword>
<dbReference type="GO" id="GO:0035091">
    <property type="term" value="F:phosphatidylinositol binding"/>
    <property type="evidence" value="ECO:0007669"/>
    <property type="project" value="InterPro"/>
</dbReference>
<feature type="domain" description="GAT" evidence="8">
    <location>
        <begin position="190"/>
        <end position="327"/>
    </location>
</feature>
<dbReference type="GO" id="GO:0043130">
    <property type="term" value="F:ubiquitin binding"/>
    <property type="evidence" value="ECO:0007669"/>
    <property type="project" value="InterPro"/>
</dbReference>
<evidence type="ECO:0000313" key="9">
    <source>
        <dbReference type="EMBL" id="KAJ2674196.1"/>
    </source>
</evidence>
<dbReference type="FunFam" id="1.25.40.90:FF:000008">
    <property type="entry name" value="VHS domain protein"/>
    <property type="match status" value="1"/>
</dbReference>
<gene>
    <name evidence="9" type="primary">GGA2</name>
    <name evidence="9" type="ORF">GGI25_004413</name>
</gene>
<organism evidence="9 10">
    <name type="scientific">Coemansia spiralis</name>
    <dbReference type="NCBI Taxonomy" id="417178"/>
    <lineage>
        <taxon>Eukaryota</taxon>
        <taxon>Fungi</taxon>
        <taxon>Fungi incertae sedis</taxon>
        <taxon>Zoopagomycota</taxon>
        <taxon>Kickxellomycotina</taxon>
        <taxon>Kickxellomycetes</taxon>
        <taxon>Kickxellales</taxon>
        <taxon>Kickxellaceae</taxon>
        <taxon>Coemansia</taxon>
    </lineage>
</organism>
<dbReference type="Gene3D" id="1.25.40.90">
    <property type="match status" value="1"/>
</dbReference>
<feature type="compositionally biased region" description="Polar residues" evidence="6">
    <location>
        <begin position="437"/>
        <end position="457"/>
    </location>
</feature>
<feature type="region of interest" description="Disordered" evidence="6">
    <location>
        <begin position="347"/>
        <end position="394"/>
    </location>
</feature>
<evidence type="ECO:0000256" key="6">
    <source>
        <dbReference type="SAM" id="MobiDB-lite"/>
    </source>
</evidence>
<protein>
    <submittedName>
        <fullName evidence="9">ARF-binding protein</fullName>
    </submittedName>
</protein>